<dbReference type="EMBL" id="JAKNJB010000001">
    <property type="protein sequence ID" value="MCG4525534.1"/>
    <property type="molecule type" value="Genomic_DNA"/>
</dbReference>
<protein>
    <submittedName>
        <fullName evidence="2">Uncharacterized protein</fullName>
    </submittedName>
</protein>
<reference evidence="2 3" key="1">
    <citation type="submission" date="2022-01" db="EMBL/GenBank/DDBJ databases">
        <title>Collection of gut derived symbiotic bacterial strains cultured from healthy donors.</title>
        <authorList>
            <person name="Lin H."/>
            <person name="Kohout C."/>
            <person name="Waligurski E."/>
            <person name="Pamer E.G."/>
        </authorList>
    </citation>
    <scope>NUCLEOTIDE SEQUENCE [LARGE SCALE GENOMIC DNA]</scope>
    <source>
        <strain evidence="2 3">DFI.3.7</strain>
    </source>
</reference>
<keyword evidence="1" id="KW-1133">Transmembrane helix</keyword>
<comment type="caution">
    <text evidence="2">The sequence shown here is derived from an EMBL/GenBank/DDBJ whole genome shotgun (WGS) entry which is preliminary data.</text>
</comment>
<name>A0ABS9M433_9FIRM</name>
<dbReference type="Proteomes" id="UP001200313">
    <property type="component" value="Unassembled WGS sequence"/>
</dbReference>
<gene>
    <name evidence="2" type="ORF">L0P79_00395</name>
</gene>
<feature type="transmembrane region" description="Helical" evidence="1">
    <location>
        <begin position="12"/>
        <end position="41"/>
    </location>
</feature>
<evidence type="ECO:0000313" key="2">
    <source>
        <dbReference type="EMBL" id="MCG4525534.1"/>
    </source>
</evidence>
<proteinExistence type="predicted"/>
<keyword evidence="3" id="KW-1185">Reference proteome</keyword>
<evidence type="ECO:0000256" key="1">
    <source>
        <dbReference type="SAM" id="Phobius"/>
    </source>
</evidence>
<organism evidence="2 3">
    <name type="scientific">Intestinimonas massiliensis</name>
    <name type="common">ex Afouda et al. 2020</name>
    <dbReference type="NCBI Taxonomy" id="1673721"/>
    <lineage>
        <taxon>Bacteria</taxon>
        <taxon>Bacillati</taxon>
        <taxon>Bacillota</taxon>
        <taxon>Clostridia</taxon>
        <taxon>Eubacteriales</taxon>
        <taxon>Intestinimonas</taxon>
    </lineage>
</organism>
<accession>A0ABS9M433</accession>
<evidence type="ECO:0000313" key="3">
    <source>
        <dbReference type="Proteomes" id="UP001200313"/>
    </source>
</evidence>
<keyword evidence="1" id="KW-0812">Transmembrane</keyword>
<sequence>MLTLVFSPLLAWMPLPLVALCAGAMAMFFIVTILRIVALVLDIIPFL</sequence>
<dbReference type="RefSeq" id="WP_238072674.1">
    <property type="nucleotide sequence ID" value="NZ_JAKNJB010000001.1"/>
</dbReference>
<keyword evidence="1" id="KW-0472">Membrane</keyword>